<evidence type="ECO:0000313" key="2">
    <source>
        <dbReference type="EMBL" id="DAF97413.1"/>
    </source>
</evidence>
<evidence type="ECO:0000256" key="1">
    <source>
        <dbReference type="SAM" id="MobiDB-lite"/>
    </source>
</evidence>
<feature type="compositionally biased region" description="Basic and acidic residues" evidence="1">
    <location>
        <begin position="42"/>
        <end position="60"/>
    </location>
</feature>
<name>A0A8S5USG0_9CAUD</name>
<reference evidence="2" key="1">
    <citation type="journal article" date="2021" name="Proc. Natl. Acad. Sci. U.S.A.">
        <title>A Catalog of Tens of Thousands of Viruses from Human Metagenomes Reveals Hidden Associations with Chronic Diseases.</title>
        <authorList>
            <person name="Tisza M.J."/>
            <person name="Buck C.B."/>
        </authorList>
    </citation>
    <scope>NUCLEOTIDE SEQUENCE</scope>
    <source>
        <strain evidence="2">CtijX18</strain>
    </source>
</reference>
<sequence>MAETKQQIYQRQNQDRNFNKNRRQRQEEERKAREEEEAELEAQERAEQEANQPKNEDRLDTPNSEEVLDPNDPDYLQPALYEIDMSAKPVVPEVVVESQQDGVRDLEDLDKNRTYNNTYDRLSQDEVFKHVSTTAQMCLSGIIDYVAKMKQFNGHILTLMGDKNFVVNEGPAMQVGLYYNIMDIITKTDSASFRYSMDFLLQLMCDEPEVLGFLNLSRFQENLVLDPVSQRCYANLMNMLTSLKDPMTRQKNLRTSIDMTKALEYGFSEGAKTRLLNYFHN</sequence>
<dbReference type="EMBL" id="BK016133">
    <property type="protein sequence ID" value="DAF97413.1"/>
    <property type="molecule type" value="Genomic_DNA"/>
</dbReference>
<protein>
    <submittedName>
        <fullName evidence="2">Uncharacterized protein</fullName>
    </submittedName>
</protein>
<proteinExistence type="predicted"/>
<feature type="region of interest" description="Disordered" evidence="1">
    <location>
        <begin position="1"/>
        <end position="76"/>
    </location>
</feature>
<organism evidence="2">
    <name type="scientific">Myoviridae sp. ctijX18</name>
    <dbReference type="NCBI Taxonomy" id="2825154"/>
    <lineage>
        <taxon>Viruses</taxon>
        <taxon>Duplodnaviria</taxon>
        <taxon>Heunggongvirae</taxon>
        <taxon>Uroviricota</taxon>
        <taxon>Caudoviricetes</taxon>
    </lineage>
</organism>
<accession>A0A8S5USG0</accession>
<feature type="compositionally biased region" description="Basic and acidic residues" evidence="1">
    <location>
        <begin position="13"/>
        <end position="34"/>
    </location>
</feature>